<dbReference type="PANTHER" id="PTHR43792:SF1">
    <property type="entry name" value="N-ACETYLTRANSFERASE DOMAIN-CONTAINING PROTEIN"/>
    <property type="match status" value="1"/>
</dbReference>
<reference evidence="2" key="1">
    <citation type="journal article" date="2014" name="Int. J. Syst. Evol. Microbiol.">
        <title>Complete genome sequence of Corynebacterium casei LMG S-19264T (=DSM 44701T), isolated from a smear-ripened cheese.</title>
        <authorList>
            <consortium name="US DOE Joint Genome Institute (JGI-PGF)"/>
            <person name="Walter F."/>
            <person name="Albersmeier A."/>
            <person name="Kalinowski J."/>
            <person name="Ruckert C."/>
        </authorList>
    </citation>
    <scope>NUCLEOTIDE SEQUENCE</scope>
    <source>
        <strain evidence="2">CGMCC 1.12698</strain>
    </source>
</reference>
<evidence type="ECO:0000313" key="3">
    <source>
        <dbReference type="Proteomes" id="UP000605259"/>
    </source>
</evidence>
<dbReference type="PROSITE" id="PS51186">
    <property type="entry name" value="GNAT"/>
    <property type="match status" value="1"/>
</dbReference>
<dbReference type="GO" id="GO:0016747">
    <property type="term" value="F:acyltransferase activity, transferring groups other than amino-acyl groups"/>
    <property type="evidence" value="ECO:0007669"/>
    <property type="project" value="InterPro"/>
</dbReference>
<dbReference type="PANTHER" id="PTHR43792">
    <property type="entry name" value="GNAT FAMILY, PUTATIVE (AFU_ORTHOLOGUE AFUA_3G00765)-RELATED-RELATED"/>
    <property type="match status" value="1"/>
</dbReference>
<dbReference type="RefSeq" id="WP_188386475.1">
    <property type="nucleotide sequence ID" value="NZ_BMFK01000001.1"/>
</dbReference>
<dbReference type="EMBL" id="BMFK01000001">
    <property type="protein sequence ID" value="GGE54173.1"/>
    <property type="molecule type" value="Genomic_DNA"/>
</dbReference>
<dbReference type="InterPro" id="IPR000182">
    <property type="entry name" value="GNAT_dom"/>
</dbReference>
<evidence type="ECO:0000259" key="1">
    <source>
        <dbReference type="PROSITE" id="PS51186"/>
    </source>
</evidence>
<accession>A0A917EK67</accession>
<dbReference type="InterPro" id="IPR016181">
    <property type="entry name" value="Acyl_CoA_acyltransferase"/>
</dbReference>
<dbReference type="Proteomes" id="UP000605259">
    <property type="component" value="Unassembled WGS sequence"/>
</dbReference>
<dbReference type="InterPro" id="IPR051531">
    <property type="entry name" value="N-acetyltransferase"/>
</dbReference>
<feature type="domain" description="N-acetyltransferase" evidence="1">
    <location>
        <begin position="6"/>
        <end position="166"/>
    </location>
</feature>
<dbReference type="Gene3D" id="3.40.630.30">
    <property type="match status" value="1"/>
</dbReference>
<dbReference type="SUPFAM" id="SSF55729">
    <property type="entry name" value="Acyl-CoA N-acyltransferases (Nat)"/>
    <property type="match status" value="1"/>
</dbReference>
<gene>
    <name evidence="2" type="ORF">GCM10007140_00630</name>
</gene>
<dbReference type="Pfam" id="PF13302">
    <property type="entry name" value="Acetyltransf_3"/>
    <property type="match status" value="1"/>
</dbReference>
<reference evidence="2" key="2">
    <citation type="submission" date="2020-09" db="EMBL/GenBank/DDBJ databases">
        <authorList>
            <person name="Sun Q."/>
            <person name="Zhou Y."/>
        </authorList>
    </citation>
    <scope>NUCLEOTIDE SEQUENCE</scope>
    <source>
        <strain evidence="2">CGMCC 1.12698</strain>
    </source>
</reference>
<dbReference type="AlphaFoldDB" id="A0A917EK67"/>
<organism evidence="2 3">
    <name type="scientific">Priestia taiwanensis</name>
    <dbReference type="NCBI Taxonomy" id="1347902"/>
    <lineage>
        <taxon>Bacteria</taxon>
        <taxon>Bacillati</taxon>
        <taxon>Bacillota</taxon>
        <taxon>Bacilli</taxon>
        <taxon>Bacillales</taxon>
        <taxon>Bacillaceae</taxon>
        <taxon>Priestia</taxon>
    </lineage>
</organism>
<comment type="caution">
    <text evidence="2">The sequence shown here is derived from an EMBL/GenBank/DDBJ whole genome shotgun (WGS) entry which is preliminary data.</text>
</comment>
<sequence>METERLVLRPYEEDDFDFYVSLWRDPEMVKYIGIGRTRNRDECRERFHQLRKIHQTKGGTGLLVAMDKQSGEYIGHAGLIPQIIDRKVEMEIGYWMTKSHWGKGYASELALYLRDYGFDTLSEKRLVSIIKFDNKASIAVAKKTGLTFEREVHFGLIDCALYSMVR</sequence>
<evidence type="ECO:0000313" key="2">
    <source>
        <dbReference type="EMBL" id="GGE54173.1"/>
    </source>
</evidence>
<name>A0A917EK67_9BACI</name>
<proteinExistence type="predicted"/>
<protein>
    <submittedName>
        <fullName evidence="2">Acetyltransferase</fullName>
    </submittedName>
</protein>
<keyword evidence="3" id="KW-1185">Reference proteome</keyword>